<name>K0SWH8_THAOC</name>
<keyword evidence="8" id="KW-0811">Translocation</keyword>
<evidence type="ECO:0000256" key="9">
    <source>
        <dbReference type="SAM" id="SignalP"/>
    </source>
</evidence>
<accession>K0SWH8</accession>
<keyword evidence="6 8" id="KW-0496">Mitochondrion</keyword>
<dbReference type="GO" id="GO:0008320">
    <property type="term" value="F:protein transmembrane transporter activity"/>
    <property type="evidence" value="ECO:0007669"/>
    <property type="project" value="UniProtKB-UniRule"/>
</dbReference>
<organism evidence="10 11">
    <name type="scientific">Thalassiosira oceanica</name>
    <name type="common">Marine diatom</name>
    <dbReference type="NCBI Taxonomy" id="159749"/>
    <lineage>
        <taxon>Eukaryota</taxon>
        <taxon>Sar</taxon>
        <taxon>Stramenopiles</taxon>
        <taxon>Ochrophyta</taxon>
        <taxon>Bacillariophyta</taxon>
        <taxon>Coscinodiscophyceae</taxon>
        <taxon>Thalassiosirophycidae</taxon>
        <taxon>Thalassiosirales</taxon>
        <taxon>Thalassiosiraceae</taxon>
        <taxon>Thalassiosira</taxon>
    </lineage>
</organism>
<keyword evidence="11" id="KW-1185">Reference proteome</keyword>
<evidence type="ECO:0000256" key="6">
    <source>
        <dbReference type="ARBA" id="ARBA00023128"/>
    </source>
</evidence>
<evidence type="ECO:0000256" key="5">
    <source>
        <dbReference type="ARBA" id="ARBA00022989"/>
    </source>
</evidence>
<evidence type="ECO:0000256" key="7">
    <source>
        <dbReference type="ARBA" id="ARBA00023136"/>
    </source>
</evidence>
<gene>
    <name evidence="10" type="ORF">THAOC_16774</name>
</gene>
<comment type="similarity">
    <text evidence="2 8">Belongs to the Tim17/Tim22/Tim23 family.</text>
</comment>
<dbReference type="Proteomes" id="UP000266841">
    <property type="component" value="Unassembled WGS sequence"/>
</dbReference>
<comment type="caution">
    <text evidence="10">The sequence shown here is derived from an EMBL/GenBank/DDBJ whole genome shotgun (WGS) entry which is preliminary data.</text>
</comment>
<dbReference type="EMBL" id="AGNL01018746">
    <property type="protein sequence ID" value="EJK62607.1"/>
    <property type="molecule type" value="Genomic_DNA"/>
</dbReference>
<keyword evidence="3" id="KW-0812">Transmembrane</keyword>
<dbReference type="PANTHER" id="PTHR14110">
    <property type="entry name" value="MITOCHONDRIAL IMPORT INNER MEMBRANE TRANSLOCASE SUBUNIT TIM22"/>
    <property type="match status" value="1"/>
</dbReference>
<keyword evidence="7" id="KW-0472">Membrane</keyword>
<keyword evidence="9" id="KW-0732">Signal</keyword>
<evidence type="ECO:0000256" key="3">
    <source>
        <dbReference type="ARBA" id="ARBA00022692"/>
    </source>
</evidence>
<dbReference type="InterPro" id="IPR039175">
    <property type="entry name" value="TIM22"/>
</dbReference>
<evidence type="ECO:0000313" key="11">
    <source>
        <dbReference type="Proteomes" id="UP000266841"/>
    </source>
</evidence>
<feature type="chain" id="PRO_5003841473" description="Mitochondrial import inner membrane translocase subunit TIM22" evidence="9">
    <location>
        <begin position="22"/>
        <end position="271"/>
    </location>
</feature>
<evidence type="ECO:0000256" key="4">
    <source>
        <dbReference type="ARBA" id="ARBA00022792"/>
    </source>
</evidence>
<proteinExistence type="inferred from homology"/>
<dbReference type="GO" id="GO:0045039">
    <property type="term" value="P:protein insertion into mitochondrial inner membrane"/>
    <property type="evidence" value="ECO:0007669"/>
    <property type="project" value="UniProtKB-UniRule"/>
</dbReference>
<evidence type="ECO:0000313" key="10">
    <source>
        <dbReference type="EMBL" id="EJK62607.1"/>
    </source>
</evidence>
<evidence type="ECO:0000256" key="2">
    <source>
        <dbReference type="ARBA" id="ARBA00008444"/>
    </source>
</evidence>
<protein>
    <recommendedName>
        <fullName evidence="8">Mitochondrial import inner membrane translocase subunit TIM22</fullName>
    </recommendedName>
</protein>
<dbReference type="AlphaFoldDB" id="K0SWH8"/>
<dbReference type="PANTHER" id="PTHR14110:SF0">
    <property type="entry name" value="MITOCHONDRIAL IMPORT INNER MEMBRANE TRANSLOCASE SUBUNIT TIM22"/>
    <property type="match status" value="1"/>
</dbReference>
<keyword evidence="5" id="KW-1133">Transmembrane helix</keyword>
<comment type="subcellular location">
    <subcellularLocation>
        <location evidence="1 8">Mitochondrion inner membrane</location>
        <topology evidence="1 8">Multi-pass membrane protein</topology>
    </subcellularLocation>
</comment>
<dbReference type="eggNOG" id="ENOG502SDXE">
    <property type="taxonomic scope" value="Eukaryota"/>
</dbReference>
<keyword evidence="4 8" id="KW-0999">Mitochondrion inner membrane</keyword>
<sequence length="271" mass="28957">MIMRTPTLFLSTAFVVAAAAASTSTKSRVGLGTSISSLSTRQPSSCGRRSRSTAGLGVDTQAVFSKWRRNTNDLDVRVVGRRRIVEVDEETSFASSQEICEQRRDEPSLDELKAQLGPIGLLVCNTIDLTVTTLGSFISGGIMGYVGGGLMGTPSSLFGRDLGSFGSRLSALNTKAVTSAKSWGKLSAAFSGCNAFVRLCRGGDNNDLWNNVFGAFLTGVVLNKNKGPQAMLNGGATYAGFSYLMDKMFSSPSEQRARQTQEMIFDDIPLD</sequence>
<dbReference type="GO" id="GO:0030943">
    <property type="term" value="F:mitochondrion targeting sequence binding"/>
    <property type="evidence" value="ECO:0007669"/>
    <property type="project" value="TreeGrafter"/>
</dbReference>
<evidence type="ECO:0000256" key="1">
    <source>
        <dbReference type="ARBA" id="ARBA00004448"/>
    </source>
</evidence>
<dbReference type="Pfam" id="PF02466">
    <property type="entry name" value="Tim17"/>
    <property type="match status" value="1"/>
</dbReference>
<reference evidence="10 11" key="1">
    <citation type="journal article" date="2012" name="Genome Biol.">
        <title>Genome and low-iron response of an oceanic diatom adapted to chronic iron limitation.</title>
        <authorList>
            <person name="Lommer M."/>
            <person name="Specht M."/>
            <person name="Roy A.S."/>
            <person name="Kraemer L."/>
            <person name="Andreson R."/>
            <person name="Gutowska M.A."/>
            <person name="Wolf J."/>
            <person name="Bergner S.V."/>
            <person name="Schilhabel M.B."/>
            <person name="Klostermeier U.C."/>
            <person name="Beiko R.G."/>
            <person name="Rosenstiel P."/>
            <person name="Hippler M."/>
            <person name="Laroche J."/>
        </authorList>
    </citation>
    <scope>NUCLEOTIDE SEQUENCE [LARGE SCALE GENOMIC DNA]</scope>
    <source>
        <strain evidence="10 11">CCMP1005</strain>
    </source>
</reference>
<keyword evidence="8" id="KW-0813">Transport</keyword>
<evidence type="ECO:0000256" key="8">
    <source>
        <dbReference type="RuleBase" id="RU367038"/>
    </source>
</evidence>
<keyword evidence="8" id="KW-0653">Protein transport</keyword>
<dbReference type="GO" id="GO:0042721">
    <property type="term" value="C:TIM22 mitochondrial import inner membrane insertion complex"/>
    <property type="evidence" value="ECO:0007669"/>
    <property type="project" value="UniProtKB-UniRule"/>
</dbReference>
<comment type="subunit">
    <text evidence="8">Component of the TIM22 complex.</text>
</comment>
<feature type="signal peptide" evidence="9">
    <location>
        <begin position="1"/>
        <end position="21"/>
    </location>
</feature>
<dbReference type="OrthoDB" id="41475at2759"/>
<comment type="function">
    <text evidence="8">Essential core component of the TIM22 complex, a complex that mediates the import and insertion of multi-pass transmembrane proteins into the mitochondrial inner membrane. In the TIM22 complex, it constitutes the voltage-activated and signal-gated channel. Forms a twin-pore translocase that uses the membrane potential as external driving force in 2 voltage-dependent steps.</text>
</comment>